<dbReference type="Pfam" id="PF00538">
    <property type="entry name" value="Linker_histone"/>
    <property type="match status" value="1"/>
</dbReference>
<comment type="caution">
    <text evidence="6">The sequence shown here is derived from an EMBL/GenBank/DDBJ whole genome shotgun (WGS) entry which is preliminary data.</text>
</comment>
<feature type="compositionally biased region" description="Low complexity" evidence="4">
    <location>
        <begin position="1"/>
        <end position="20"/>
    </location>
</feature>
<dbReference type="AlphaFoldDB" id="A0A2K1QLV9"/>
<name>A0A2K1QLV9_9PEZI</name>
<dbReference type="GO" id="GO:0003677">
    <property type="term" value="F:DNA binding"/>
    <property type="evidence" value="ECO:0007669"/>
    <property type="project" value="UniProtKB-KW"/>
</dbReference>
<comment type="subcellular location">
    <subcellularLocation>
        <location evidence="3">Nucleus</location>
    </subcellularLocation>
</comment>
<dbReference type="CDD" id="cd00073">
    <property type="entry name" value="H15"/>
    <property type="match status" value="1"/>
</dbReference>
<dbReference type="EMBL" id="NKHZ01000060">
    <property type="protein sequence ID" value="PNS16144.1"/>
    <property type="molecule type" value="Genomic_DNA"/>
</dbReference>
<dbReference type="Proteomes" id="UP000243797">
    <property type="component" value="Unassembled WGS sequence"/>
</dbReference>
<feature type="region of interest" description="Disordered" evidence="4">
    <location>
        <begin position="1"/>
        <end position="23"/>
    </location>
</feature>
<feature type="compositionally biased region" description="Low complexity" evidence="4">
    <location>
        <begin position="187"/>
        <end position="203"/>
    </location>
</feature>
<evidence type="ECO:0000313" key="7">
    <source>
        <dbReference type="Proteomes" id="UP000243797"/>
    </source>
</evidence>
<dbReference type="SUPFAM" id="SSF46785">
    <property type="entry name" value="Winged helix' DNA-binding domain"/>
    <property type="match status" value="1"/>
</dbReference>
<dbReference type="STRING" id="2082308.A0A2K1QLV9"/>
<keyword evidence="3" id="KW-0539">Nucleus</keyword>
<feature type="compositionally biased region" description="Low complexity" evidence="4">
    <location>
        <begin position="95"/>
        <end position="116"/>
    </location>
</feature>
<proteinExistence type="inferred from homology"/>
<feature type="compositionally biased region" description="Polar residues" evidence="4">
    <location>
        <begin position="176"/>
        <end position="186"/>
    </location>
</feature>
<gene>
    <name evidence="6" type="ORF">CAC42_4545</name>
</gene>
<dbReference type="GO" id="GO:0000786">
    <property type="term" value="C:nucleosome"/>
    <property type="evidence" value="ECO:0007669"/>
    <property type="project" value="InterPro"/>
</dbReference>
<comment type="similarity">
    <text evidence="3">Belongs to the histone H1/H5 family.</text>
</comment>
<feature type="domain" description="H15" evidence="5">
    <location>
        <begin position="20"/>
        <end position="95"/>
    </location>
</feature>
<reference evidence="6 7" key="1">
    <citation type="submission" date="2017-06" db="EMBL/GenBank/DDBJ databases">
        <title>Draft genome sequence of a variant of Elsinoe murrayae.</title>
        <authorList>
            <person name="Cheng Q."/>
        </authorList>
    </citation>
    <scope>NUCLEOTIDE SEQUENCE [LARGE SCALE GENOMIC DNA]</scope>
    <source>
        <strain evidence="6 7">CQ-2017a</strain>
    </source>
</reference>
<dbReference type="Gene3D" id="1.10.10.10">
    <property type="entry name" value="Winged helix-like DNA-binding domain superfamily/Winged helix DNA-binding domain"/>
    <property type="match status" value="1"/>
</dbReference>
<sequence length="219" mass="22208">MAPKAASKASAPKKTASAAAHPTYQDMIKEAVIQLKERNGSSRQTLKKYVMANNSLGNISDGVYTARFNQALAKGSETGVFVRPKGASGPVKLGKATGAKPAKASSPPAAKETKPKTATKAKTTKAAPKKAAAAPTKKTATKAAPKKAAAKANTGKSRKTAPAAPAAPAVGEEKSTVLSKTKSGRVSKTTKAPAPKKAAPAKKAAPKKATTKKSTPKKA</sequence>
<evidence type="ECO:0000259" key="5">
    <source>
        <dbReference type="PROSITE" id="PS51504"/>
    </source>
</evidence>
<dbReference type="InterPro" id="IPR036390">
    <property type="entry name" value="WH_DNA-bd_sf"/>
</dbReference>
<evidence type="ECO:0000313" key="6">
    <source>
        <dbReference type="EMBL" id="PNS16144.1"/>
    </source>
</evidence>
<evidence type="ECO:0000256" key="3">
    <source>
        <dbReference type="RuleBase" id="RU003894"/>
    </source>
</evidence>
<dbReference type="GO" id="GO:0006334">
    <property type="term" value="P:nucleosome assembly"/>
    <property type="evidence" value="ECO:0007669"/>
    <property type="project" value="InterPro"/>
</dbReference>
<keyword evidence="3" id="KW-0158">Chromosome</keyword>
<feature type="region of interest" description="Disordered" evidence="4">
    <location>
        <begin position="80"/>
        <end position="219"/>
    </location>
</feature>
<dbReference type="PRINTS" id="PR00624">
    <property type="entry name" value="HISTONEH5"/>
</dbReference>
<keyword evidence="2 3" id="KW-0238">DNA-binding</keyword>
<dbReference type="OrthoDB" id="1110759at2759"/>
<feature type="compositionally biased region" description="Low complexity" evidence="4">
    <location>
        <begin position="124"/>
        <end position="143"/>
    </location>
</feature>
<accession>A0A2K1QLV9</accession>
<dbReference type="InterPro" id="IPR036388">
    <property type="entry name" value="WH-like_DNA-bd_sf"/>
</dbReference>
<dbReference type="GO" id="GO:0005634">
    <property type="term" value="C:nucleus"/>
    <property type="evidence" value="ECO:0007669"/>
    <property type="project" value="UniProtKB-SubCell"/>
</dbReference>
<dbReference type="InterPro" id="IPR005818">
    <property type="entry name" value="Histone_H1/H5_H15"/>
</dbReference>
<dbReference type="InParanoid" id="A0A2K1QLV9"/>
<organism evidence="6 7">
    <name type="scientific">Sphaceloma murrayae</name>
    <dbReference type="NCBI Taxonomy" id="2082308"/>
    <lineage>
        <taxon>Eukaryota</taxon>
        <taxon>Fungi</taxon>
        <taxon>Dikarya</taxon>
        <taxon>Ascomycota</taxon>
        <taxon>Pezizomycotina</taxon>
        <taxon>Dothideomycetes</taxon>
        <taxon>Dothideomycetidae</taxon>
        <taxon>Myriangiales</taxon>
        <taxon>Elsinoaceae</taxon>
        <taxon>Sphaceloma</taxon>
    </lineage>
</organism>
<evidence type="ECO:0000256" key="1">
    <source>
        <dbReference type="ARBA" id="ARBA00020833"/>
    </source>
</evidence>
<evidence type="ECO:0000256" key="2">
    <source>
        <dbReference type="ARBA" id="ARBA00023125"/>
    </source>
</evidence>
<dbReference type="InterPro" id="IPR005819">
    <property type="entry name" value="H1/H5"/>
</dbReference>
<protein>
    <recommendedName>
        <fullName evidence="1">Histone H1</fullName>
    </recommendedName>
</protein>
<evidence type="ECO:0000256" key="4">
    <source>
        <dbReference type="SAM" id="MobiDB-lite"/>
    </source>
</evidence>
<dbReference type="SMART" id="SM00526">
    <property type="entry name" value="H15"/>
    <property type="match status" value="1"/>
</dbReference>
<dbReference type="GO" id="GO:0030527">
    <property type="term" value="F:structural constituent of chromatin"/>
    <property type="evidence" value="ECO:0007669"/>
    <property type="project" value="InterPro"/>
</dbReference>
<keyword evidence="7" id="KW-1185">Reference proteome</keyword>
<feature type="compositionally biased region" description="Basic residues" evidence="4">
    <location>
        <begin position="204"/>
        <end position="219"/>
    </location>
</feature>
<dbReference type="PROSITE" id="PS51504">
    <property type="entry name" value="H15"/>
    <property type="match status" value="1"/>
</dbReference>